<proteinExistence type="predicted"/>
<sequence length="289" mass="33537">DQGRTFDAVGFNLEESIDPEAFLSLPCKGFNCTLTKNSVKPTFVLSDLNQNGTAYTYRIIRKYLNDRWQDCYVDIYSITINNKCDYTLTQSNHIIAGFYNNQCISKLKQSFNIKKENDFHIKNKPSLFDYDKFIKQSKSKPVISKKASDHIRVLRTHSNKDSWKIGVDYYDELTALPETTYKKVYQKRPTDSSIDKLLPQKNPEREFIMETLNAMKILSIGDILTQEFLFKTFGRDVEERHWHNDTRIAILDTIAKIAKGESLPAYKKQKAEELLTSIDDSRGEDQDII</sequence>
<dbReference type="EMBL" id="ATBP01003003">
    <property type="protein sequence ID" value="ETR65266.1"/>
    <property type="molecule type" value="Genomic_DNA"/>
</dbReference>
<accession>A0A1V1NRZ2</accession>
<evidence type="ECO:0000313" key="2">
    <source>
        <dbReference type="Proteomes" id="UP000189670"/>
    </source>
</evidence>
<gene>
    <name evidence="1" type="ORF">OMM_14527</name>
</gene>
<dbReference type="Proteomes" id="UP000189670">
    <property type="component" value="Unassembled WGS sequence"/>
</dbReference>
<evidence type="ECO:0000313" key="1">
    <source>
        <dbReference type="EMBL" id="ETR65266.1"/>
    </source>
</evidence>
<dbReference type="AlphaFoldDB" id="A0A1V1NRZ2"/>
<protein>
    <submittedName>
        <fullName evidence="1">Uncharacterized protein</fullName>
    </submittedName>
</protein>
<name>A0A1V1NRZ2_9BACT</name>
<feature type="non-terminal residue" evidence="1">
    <location>
        <position position="289"/>
    </location>
</feature>
<organism evidence="1 2">
    <name type="scientific">Candidatus Magnetoglobus multicellularis str. Araruama</name>
    <dbReference type="NCBI Taxonomy" id="890399"/>
    <lineage>
        <taxon>Bacteria</taxon>
        <taxon>Pseudomonadati</taxon>
        <taxon>Thermodesulfobacteriota</taxon>
        <taxon>Desulfobacteria</taxon>
        <taxon>Desulfobacterales</taxon>
        <taxon>Desulfobacteraceae</taxon>
        <taxon>Candidatus Magnetoglobus</taxon>
    </lineage>
</organism>
<reference evidence="2" key="1">
    <citation type="submission" date="2012-11" db="EMBL/GenBank/DDBJ databases">
        <authorList>
            <person name="Lucero-Rivera Y.E."/>
            <person name="Tovar-Ramirez D."/>
        </authorList>
    </citation>
    <scope>NUCLEOTIDE SEQUENCE [LARGE SCALE GENOMIC DNA]</scope>
    <source>
        <strain evidence="2">Araruama</strain>
    </source>
</reference>
<comment type="caution">
    <text evidence="1">The sequence shown here is derived from an EMBL/GenBank/DDBJ whole genome shotgun (WGS) entry which is preliminary data.</text>
</comment>
<feature type="non-terminal residue" evidence="1">
    <location>
        <position position="1"/>
    </location>
</feature>